<evidence type="ECO:0000313" key="1">
    <source>
        <dbReference type="EMBL" id="KXB06365.1"/>
    </source>
</evidence>
<dbReference type="Gene3D" id="2.60.120.10">
    <property type="entry name" value="Jelly Rolls"/>
    <property type="match status" value="1"/>
</dbReference>
<sequence>MKVFDLKEMEPEEKAEVFYNADEFKARLIDLQAGGQIPTCEMNLYVLFYVIDGEVKVTVNGEEKKLDDGNCLVTEPATLSMKTEEGAEILGIQISKR</sequence>
<reference evidence="1 2" key="1">
    <citation type="journal article" date="2016" name="Sci. Rep.">
        <title>Metabolic traits of an uncultured archaeal lineage -MSBL1- from brine pools of the Red Sea.</title>
        <authorList>
            <person name="Mwirichia R."/>
            <person name="Alam I."/>
            <person name="Rashid M."/>
            <person name="Vinu M."/>
            <person name="Ba-Alawi W."/>
            <person name="Anthony Kamau A."/>
            <person name="Kamanda Ngugi D."/>
            <person name="Goker M."/>
            <person name="Klenk H.P."/>
            <person name="Bajic V."/>
            <person name="Stingl U."/>
        </authorList>
    </citation>
    <scope>NUCLEOTIDE SEQUENCE [LARGE SCALE GENOMIC DNA]</scope>
    <source>
        <strain evidence="1">SCGC-AAA382A20</strain>
    </source>
</reference>
<name>A0A133VIU2_9EURY</name>
<dbReference type="EMBL" id="LHYE01000047">
    <property type="protein sequence ID" value="KXB06365.1"/>
    <property type="molecule type" value="Genomic_DNA"/>
</dbReference>
<dbReference type="AlphaFoldDB" id="A0A133VIU2"/>
<evidence type="ECO:0000313" key="2">
    <source>
        <dbReference type="Proteomes" id="UP000070263"/>
    </source>
</evidence>
<keyword evidence="2" id="KW-1185">Reference proteome</keyword>
<dbReference type="InterPro" id="IPR014710">
    <property type="entry name" value="RmlC-like_jellyroll"/>
</dbReference>
<dbReference type="SUPFAM" id="SSF51182">
    <property type="entry name" value="RmlC-like cupins"/>
    <property type="match status" value="1"/>
</dbReference>
<protein>
    <recommendedName>
        <fullName evidence="3">Cupin 2 conserved barrel domain-containing protein</fullName>
    </recommendedName>
</protein>
<dbReference type="Proteomes" id="UP000070263">
    <property type="component" value="Unassembled WGS sequence"/>
</dbReference>
<accession>A0A133VIU2</accession>
<evidence type="ECO:0008006" key="3">
    <source>
        <dbReference type="Google" id="ProtNLM"/>
    </source>
</evidence>
<comment type="caution">
    <text evidence="1">The sequence shown here is derived from an EMBL/GenBank/DDBJ whole genome shotgun (WGS) entry which is preliminary data.</text>
</comment>
<proteinExistence type="predicted"/>
<dbReference type="InterPro" id="IPR011051">
    <property type="entry name" value="RmlC_Cupin_sf"/>
</dbReference>
<organism evidence="1 2">
    <name type="scientific">candidate division MSBL1 archaeon SCGC-AAA382A20</name>
    <dbReference type="NCBI Taxonomy" id="1698280"/>
    <lineage>
        <taxon>Archaea</taxon>
        <taxon>Methanobacteriati</taxon>
        <taxon>Methanobacteriota</taxon>
        <taxon>candidate division MSBL1</taxon>
    </lineage>
</organism>
<gene>
    <name evidence="1" type="ORF">AKJ51_03795</name>
</gene>